<comment type="subcellular location">
    <subcellularLocation>
        <location evidence="1">Golgi apparatus membrane</location>
        <topology evidence="1">Single-pass type II membrane protein</topology>
    </subcellularLocation>
</comment>
<dbReference type="AlphaFoldDB" id="A0A023EYH0"/>
<evidence type="ECO:0000256" key="5">
    <source>
        <dbReference type="ARBA" id="ARBA00022968"/>
    </source>
</evidence>
<evidence type="ECO:0000256" key="6">
    <source>
        <dbReference type="ARBA" id="ARBA00022989"/>
    </source>
</evidence>
<dbReference type="GO" id="GO:0000139">
    <property type="term" value="C:Golgi membrane"/>
    <property type="evidence" value="ECO:0007669"/>
    <property type="project" value="UniProtKB-SubCell"/>
</dbReference>
<comment type="similarity">
    <text evidence="2">Belongs to the glycosyl hydrolase 99 family.</text>
</comment>
<evidence type="ECO:0000256" key="2">
    <source>
        <dbReference type="ARBA" id="ARBA00009559"/>
    </source>
</evidence>
<feature type="non-terminal residue" evidence="9">
    <location>
        <position position="1"/>
    </location>
</feature>
<keyword evidence="4 9" id="KW-0378">Hydrolase</keyword>
<accession>A0A023EYH0</accession>
<keyword evidence="5" id="KW-0735">Signal-anchor</keyword>
<dbReference type="Gene3D" id="3.20.20.80">
    <property type="entry name" value="Glycosidases"/>
    <property type="match status" value="1"/>
</dbReference>
<dbReference type="GO" id="GO:0004559">
    <property type="term" value="F:alpha-mannosidase activity"/>
    <property type="evidence" value="ECO:0007669"/>
    <property type="project" value="TreeGrafter"/>
</dbReference>
<name>A0A023EYH0_TRIIF</name>
<reference evidence="9" key="1">
    <citation type="journal article" date="2014" name="PLoS Negl. Trop. Dis.">
        <title>An updated insight into the Sialotranscriptome of Triatoma infestans: developmental stage and geographic variations.</title>
        <authorList>
            <person name="Schwarz A."/>
            <person name="Medrano-Mercado N."/>
            <person name="Schaub G.A."/>
            <person name="Struchiner C.J."/>
            <person name="Bargues M.D."/>
            <person name="Levy M.Z."/>
            <person name="Ribeiro J.M."/>
        </authorList>
    </citation>
    <scope>NUCLEOTIDE SEQUENCE</scope>
    <source>
        <strain evidence="9">Chile</strain>
        <tissue evidence="9">Salivary glands</tissue>
    </source>
</reference>
<dbReference type="CDD" id="cd11574">
    <property type="entry name" value="GH99"/>
    <property type="match status" value="1"/>
</dbReference>
<keyword evidence="7" id="KW-0333">Golgi apparatus</keyword>
<keyword evidence="8" id="KW-0472">Membrane</keyword>
<keyword evidence="6" id="KW-1133">Transmembrane helix</keyword>
<evidence type="ECO:0000256" key="8">
    <source>
        <dbReference type="ARBA" id="ARBA00023136"/>
    </source>
</evidence>
<evidence type="ECO:0000256" key="7">
    <source>
        <dbReference type="ARBA" id="ARBA00023034"/>
    </source>
</evidence>
<keyword evidence="3" id="KW-0812">Transmembrane</keyword>
<sequence length="366" mass="42993">DLRIKLIEKKIQRLSHKINGRAERRVLFETPLEPNYNVHIFYYAWYKSPPVDRKFKYWNNERKIINSTKIVKNSLPTLTNYYPQLGFYSSRNASIIEQHMQQLRKIGAGVVLVAWYPPEIDDSPDDNLSLLMDIAAKYNIKIALHIKSYSNRNPASLFKHIKKFIDTFQYHRALFRLSSNNHLLPVYYIYYPQDTDSTSWKELLSVEGNLSIRKTKYDGIFIGLLANLEQRSEIKRSGFDGFYTYFASNGITYGASWKNWKSLSKYAEQNNLIFVPCISPGYFNGLPDTYTRHRLHGNYYDVGWRSAIAANTLLVAITSFNAWKEGSQIEPAVPRTINGYRYMDYEPERPQFYLDLTGWWISRFKK</sequence>
<protein>
    <submittedName>
        <fullName evidence="9">Putative glycoside hydrolase family 99</fullName>
    </submittedName>
</protein>
<dbReference type="InterPro" id="IPR026071">
    <property type="entry name" value="Glyco_Hydrolase_99"/>
</dbReference>
<dbReference type="EMBL" id="GBBI01005088">
    <property type="protein sequence ID" value="JAC13624.1"/>
    <property type="molecule type" value="mRNA"/>
</dbReference>
<evidence type="ECO:0000313" key="9">
    <source>
        <dbReference type="EMBL" id="JAC13624.1"/>
    </source>
</evidence>
<evidence type="ECO:0000256" key="3">
    <source>
        <dbReference type="ARBA" id="ARBA00022692"/>
    </source>
</evidence>
<organism evidence="9">
    <name type="scientific">Triatoma infestans</name>
    <name type="common">Assassin bug</name>
    <dbReference type="NCBI Taxonomy" id="30076"/>
    <lineage>
        <taxon>Eukaryota</taxon>
        <taxon>Metazoa</taxon>
        <taxon>Ecdysozoa</taxon>
        <taxon>Arthropoda</taxon>
        <taxon>Hexapoda</taxon>
        <taxon>Insecta</taxon>
        <taxon>Pterygota</taxon>
        <taxon>Neoptera</taxon>
        <taxon>Paraneoptera</taxon>
        <taxon>Hemiptera</taxon>
        <taxon>Heteroptera</taxon>
        <taxon>Panheteroptera</taxon>
        <taxon>Cimicomorpha</taxon>
        <taxon>Reduviidae</taxon>
        <taxon>Triatominae</taxon>
        <taxon>Triatoma</taxon>
    </lineage>
</organism>
<proteinExistence type="evidence at transcript level"/>
<dbReference type="PANTHER" id="PTHR13572:SF4">
    <property type="entry name" value="RE57134P"/>
    <property type="match status" value="1"/>
</dbReference>
<evidence type="ECO:0000256" key="1">
    <source>
        <dbReference type="ARBA" id="ARBA00004323"/>
    </source>
</evidence>
<dbReference type="PANTHER" id="PTHR13572">
    <property type="entry name" value="ENDO-ALPHA-1,2-MANNOSIDASE"/>
    <property type="match status" value="1"/>
</dbReference>
<dbReference type="Pfam" id="PF16317">
    <property type="entry name" value="Glyco_hydro_99"/>
    <property type="match status" value="1"/>
</dbReference>
<evidence type="ECO:0000256" key="4">
    <source>
        <dbReference type="ARBA" id="ARBA00022801"/>
    </source>
</evidence>